<comment type="cofactor">
    <cofactor evidence="2">
        <name>FAD</name>
        <dbReference type="ChEBI" id="CHEBI:57692"/>
    </cofactor>
</comment>
<dbReference type="PANTHER" id="PTHR19384:SF128">
    <property type="entry name" value="NADPH OXIDOREDUCTASE A"/>
    <property type="match status" value="1"/>
</dbReference>
<evidence type="ECO:0000256" key="2">
    <source>
        <dbReference type="ARBA" id="ARBA00001974"/>
    </source>
</evidence>
<evidence type="ECO:0000256" key="8">
    <source>
        <dbReference type="ARBA" id="ARBA00023002"/>
    </source>
</evidence>
<dbReference type="Gene3D" id="3.40.50.80">
    <property type="entry name" value="Nucleotide-binding domain of ferredoxin-NADP reductase (FNR) module"/>
    <property type="match status" value="1"/>
</dbReference>
<dbReference type="InterPro" id="IPR023173">
    <property type="entry name" value="NADPH_Cyt_P450_Rdtase_alpha"/>
</dbReference>
<dbReference type="InterPro" id="IPR001433">
    <property type="entry name" value="OxRdtase_FAD/NAD-bd"/>
</dbReference>
<dbReference type="RefSeq" id="WP_146785485.1">
    <property type="nucleotide sequence ID" value="NZ_BAABIO010000001.1"/>
</dbReference>
<proteinExistence type="predicted"/>
<dbReference type="FunFam" id="3.40.50.80:FF:000001">
    <property type="entry name" value="NADPH--cytochrome P450 reductase 1"/>
    <property type="match status" value="1"/>
</dbReference>
<feature type="domain" description="Flavodoxin-like" evidence="12">
    <location>
        <begin position="83"/>
        <end position="220"/>
    </location>
</feature>
<dbReference type="GO" id="GO:0019344">
    <property type="term" value="P:cysteine biosynthetic process"/>
    <property type="evidence" value="ECO:0007669"/>
    <property type="project" value="UniProtKB-KW"/>
</dbReference>
<dbReference type="PRINTS" id="PR00369">
    <property type="entry name" value="FLAVODOXIN"/>
</dbReference>
<dbReference type="Pfam" id="PF00175">
    <property type="entry name" value="NAD_binding_1"/>
    <property type="match status" value="1"/>
</dbReference>
<keyword evidence="9" id="KW-0198">Cysteine biosynthesis</keyword>
<evidence type="ECO:0000256" key="1">
    <source>
        <dbReference type="ARBA" id="ARBA00001917"/>
    </source>
</evidence>
<dbReference type="Pfam" id="PF00258">
    <property type="entry name" value="Flavodoxin_1"/>
    <property type="match status" value="1"/>
</dbReference>
<protein>
    <recommendedName>
        <fullName evidence="3">assimilatory sulfite reductase (NADPH)</fullName>
        <ecNumber evidence="3">1.8.1.2</ecNumber>
    </recommendedName>
</protein>
<comment type="catalytic activity">
    <reaction evidence="10">
        <text>hydrogen sulfide + 3 NADP(+) + 3 H2O = sulfite + 3 NADPH + 4 H(+)</text>
        <dbReference type="Rhea" id="RHEA:13801"/>
        <dbReference type="ChEBI" id="CHEBI:15377"/>
        <dbReference type="ChEBI" id="CHEBI:15378"/>
        <dbReference type="ChEBI" id="CHEBI:17359"/>
        <dbReference type="ChEBI" id="CHEBI:29919"/>
        <dbReference type="ChEBI" id="CHEBI:57783"/>
        <dbReference type="ChEBI" id="CHEBI:58349"/>
        <dbReference type="EC" id="1.8.1.2"/>
    </reaction>
</comment>
<dbReference type="InterPro" id="IPR029039">
    <property type="entry name" value="Flavoprotein-like_sf"/>
</dbReference>
<dbReference type="PROSITE" id="PS50902">
    <property type="entry name" value="FLAVODOXIN_LIKE"/>
    <property type="match status" value="1"/>
</dbReference>
<dbReference type="Gene3D" id="1.20.990.10">
    <property type="entry name" value="NADPH-cytochrome p450 Reductase, Chain A, domain 3"/>
    <property type="match status" value="1"/>
</dbReference>
<dbReference type="Gene3D" id="2.40.30.10">
    <property type="entry name" value="Translation factors"/>
    <property type="match status" value="1"/>
</dbReference>
<evidence type="ECO:0000259" key="12">
    <source>
        <dbReference type="PROSITE" id="PS50902"/>
    </source>
</evidence>
<feature type="domain" description="FAD-binding FR-type" evidence="13">
    <location>
        <begin position="251"/>
        <end position="452"/>
    </location>
</feature>
<dbReference type="GO" id="GO:0010181">
    <property type="term" value="F:FMN binding"/>
    <property type="evidence" value="ECO:0007669"/>
    <property type="project" value="InterPro"/>
</dbReference>
<dbReference type="InterPro" id="IPR039261">
    <property type="entry name" value="FNR_nucleotide-bd"/>
</dbReference>
<dbReference type="OrthoDB" id="9789468at2"/>
<keyword evidence="15" id="KW-1185">Reference proteome</keyword>
<dbReference type="Proteomes" id="UP000321204">
    <property type="component" value="Chromosome"/>
</dbReference>
<dbReference type="PROSITE" id="PS51384">
    <property type="entry name" value="FAD_FR"/>
    <property type="match status" value="1"/>
</dbReference>
<dbReference type="Pfam" id="PF00667">
    <property type="entry name" value="FAD_binding_1"/>
    <property type="match status" value="1"/>
</dbReference>
<dbReference type="InterPro" id="IPR017938">
    <property type="entry name" value="Riboflavin_synthase-like_b-brl"/>
</dbReference>
<keyword evidence="7" id="KW-0521">NADP</keyword>
<keyword evidence="4" id="KW-0285">Flavoprotein</keyword>
<reference evidence="14 15" key="1">
    <citation type="journal article" date="2015" name="Int. J. Syst. Evol. Microbiol.">
        <title>Flavisolibacter ginsenosidimutans sp. nov., with ginsenoside-converting activity isolated from soil used for cultivating ginseng.</title>
        <authorList>
            <person name="Zhao Y."/>
            <person name="Liu Q."/>
            <person name="Kang M.S."/>
            <person name="Jin F."/>
            <person name="Yu H."/>
            <person name="Im W.T."/>
        </authorList>
    </citation>
    <scope>NUCLEOTIDE SEQUENCE [LARGE SCALE GENOMIC DNA]</scope>
    <source>
        <strain evidence="14 15">Gsoil 636</strain>
    </source>
</reference>
<evidence type="ECO:0000256" key="7">
    <source>
        <dbReference type="ARBA" id="ARBA00022857"/>
    </source>
</evidence>
<dbReference type="InterPro" id="IPR003097">
    <property type="entry name" value="CysJ-like_FAD-binding"/>
</dbReference>
<dbReference type="InterPro" id="IPR001709">
    <property type="entry name" value="Flavoprot_Pyr_Nucl_cyt_Rdtase"/>
</dbReference>
<evidence type="ECO:0000256" key="5">
    <source>
        <dbReference type="ARBA" id="ARBA00022643"/>
    </source>
</evidence>
<dbReference type="SUPFAM" id="SSF63380">
    <property type="entry name" value="Riboflavin synthase domain-like"/>
    <property type="match status" value="1"/>
</dbReference>
<dbReference type="InterPro" id="IPR008254">
    <property type="entry name" value="Flavodoxin/NO_synth"/>
</dbReference>
<evidence type="ECO:0000259" key="13">
    <source>
        <dbReference type="PROSITE" id="PS51384"/>
    </source>
</evidence>
<dbReference type="SUPFAM" id="SSF52343">
    <property type="entry name" value="Ferredoxin reductase-like, C-terminal NADP-linked domain"/>
    <property type="match status" value="1"/>
</dbReference>
<dbReference type="PRINTS" id="PR00371">
    <property type="entry name" value="FPNCR"/>
</dbReference>
<dbReference type="GO" id="GO:0050660">
    <property type="term" value="F:flavin adenine dinucleotide binding"/>
    <property type="evidence" value="ECO:0007669"/>
    <property type="project" value="TreeGrafter"/>
</dbReference>
<evidence type="ECO:0000313" key="14">
    <source>
        <dbReference type="EMBL" id="QEC55895.1"/>
    </source>
</evidence>
<dbReference type="Gene3D" id="3.40.50.360">
    <property type="match status" value="1"/>
</dbReference>
<keyword evidence="5" id="KW-0288">FMN</keyword>
<dbReference type="PANTHER" id="PTHR19384">
    <property type="entry name" value="NITRIC OXIDE SYNTHASE-RELATED"/>
    <property type="match status" value="1"/>
</dbReference>
<gene>
    <name evidence="14" type="ORF">FSB75_08300</name>
</gene>
<evidence type="ECO:0000256" key="6">
    <source>
        <dbReference type="ARBA" id="ARBA00022827"/>
    </source>
</evidence>
<sequence>MLGNAKIRLVNELVADLSRDEIIWLNGYLTGLLGRPPQTLPVEGLSNPQPSPVEESNKNVESPHSEERSADGLSTGKVGTGRITLAYGTETGNAKKLAIALAGKAKKSGVQVKLVSLDQYKPADLLKEELFFVVISTQGEGEPPVGAKKFYDALFAGGLALPNLKYAVLGLGDAAYPLFCKTGEDVNAQLQKLGGNRLAPLQKCDVDYEEDADKWFDTVLNTVKSADAPKEVVAAKPSTAAVPAAPKVKGKRYYEGKILTNINLNGRGSKKQTFHIEIGVNEVVEYEPGDSLAIVPQNRKAVVEEIIKLTGIDRNLVLATEKHNGTVEELLTKELNVCYLLTSTIKSYAEITGQQIPDTRMDFKDLLRIYPVKDAAQGAEVIKLLKSIAPRLYSISSSPSVHEGELHLTVGKHSFLLEDNQHFGLCSEFMGEIEVGTVFRFYIHKNRAFKLPAPEKDIVMIGPGIGIAPYRSFVAERDAQGATGRSWLFFGEQHFATDFLYQTEWQSYLATGSLTKMNVAFSRDGEERIYVEHKMLQHAKELFEWIEGGASVYLCGEKGPLHEKVESALKQIIKEGKNISEEEAAKYFAELKKAGRYEKEVF</sequence>
<comment type="cofactor">
    <cofactor evidence="1">
        <name>FMN</name>
        <dbReference type="ChEBI" id="CHEBI:58210"/>
    </cofactor>
</comment>
<evidence type="ECO:0000256" key="10">
    <source>
        <dbReference type="ARBA" id="ARBA00052219"/>
    </source>
</evidence>
<dbReference type="GO" id="GO:0005829">
    <property type="term" value="C:cytosol"/>
    <property type="evidence" value="ECO:0007669"/>
    <property type="project" value="TreeGrafter"/>
</dbReference>
<name>A0A5B8UIR3_9BACT</name>
<keyword evidence="6" id="KW-0274">FAD</keyword>
<evidence type="ECO:0000256" key="4">
    <source>
        <dbReference type="ARBA" id="ARBA00022630"/>
    </source>
</evidence>
<organism evidence="14 15">
    <name type="scientific">Flavisolibacter ginsenosidimutans</name>
    <dbReference type="NCBI Taxonomy" id="661481"/>
    <lineage>
        <taxon>Bacteria</taxon>
        <taxon>Pseudomonadati</taxon>
        <taxon>Bacteroidota</taxon>
        <taxon>Chitinophagia</taxon>
        <taxon>Chitinophagales</taxon>
        <taxon>Chitinophagaceae</taxon>
        <taxon>Flavisolibacter</taxon>
    </lineage>
</organism>
<dbReference type="EC" id="1.8.1.2" evidence="3"/>
<dbReference type="GO" id="GO:0004783">
    <property type="term" value="F:sulfite reductase (NADPH) activity"/>
    <property type="evidence" value="ECO:0007669"/>
    <property type="project" value="UniProtKB-EC"/>
</dbReference>
<dbReference type="KEGG" id="fgg:FSB75_08300"/>
<feature type="compositionally biased region" description="Basic and acidic residues" evidence="11">
    <location>
        <begin position="55"/>
        <end position="70"/>
    </location>
</feature>
<dbReference type="SUPFAM" id="SSF52218">
    <property type="entry name" value="Flavoproteins"/>
    <property type="match status" value="1"/>
</dbReference>
<evidence type="ECO:0000256" key="11">
    <source>
        <dbReference type="SAM" id="MobiDB-lite"/>
    </source>
</evidence>
<accession>A0A5B8UIR3</accession>
<keyword evidence="8" id="KW-0560">Oxidoreductase</keyword>
<dbReference type="InterPro" id="IPR001094">
    <property type="entry name" value="Flavdoxin-like"/>
</dbReference>
<dbReference type="AlphaFoldDB" id="A0A5B8UIR3"/>
<keyword evidence="9" id="KW-0028">Amino-acid biosynthesis</keyword>
<evidence type="ECO:0000313" key="15">
    <source>
        <dbReference type="Proteomes" id="UP000321204"/>
    </source>
</evidence>
<evidence type="ECO:0000256" key="9">
    <source>
        <dbReference type="ARBA" id="ARBA00023192"/>
    </source>
</evidence>
<dbReference type="EMBL" id="CP042433">
    <property type="protein sequence ID" value="QEC55895.1"/>
    <property type="molecule type" value="Genomic_DNA"/>
</dbReference>
<evidence type="ECO:0000256" key="3">
    <source>
        <dbReference type="ARBA" id="ARBA00012604"/>
    </source>
</evidence>
<dbReference type="InterPro" id="IPR017927">
    <property type="entry name" value="FAD-bd_FR_type"/>
</dbReference>
<feature type="region of interest" description="Disordered" evidence="11">
    <location>
        <begin position="40"/>
        <end position="77"/>
    </location>
</feature>